<keyword evidence="2" id="KW-0812">Transmembrane</keyword>
<dbReference type="EMBL" id="OBEK01000001">
    <property type="protein sequence ID" value="SNZ02622.1"/>
    <property type="molecule type" value="Genomic_DNA"/>
</dbReference>
<name>A0A285MZK0_9BACI</name>
<dbReference type="OrthoDB" id="9793277at2"/>
<evidence type="ECO:0000256" key="3">
    <source>
        <dbReference type="ARBA" id="ARBA00022989"/>
    </source>
</evidence>
<organism evidence="6 7">
    <name type="scientific">Terribacillus aidingensis</name>
    <dbReference type="NCBI Taxonomy" id="586416"/>
    <lineage>
        <taxon>Bacteria</taxon>
        <taxon>Bacillati</taxon>
        <taxon>Bacillota</taxon>
        <taxon>Bacilli</taxon>
        <taxon>Bacillales</taxon>
        <taxon>Bacillaceae</taxon>
        <taxon>Terribacillus</taxon>
    </lineage>
</organism>
<evidence type="ECO:0000313" key="7">
    <source>
        <dbReference type="Proteomes" id="UP000219356"/>
    </source>
</evidence>
<dbReference type="SMART" id="SM00530">
    <property type="entry name" value="HTH_XRE"/>
    <property type="match status" value="1"/>
</dbReference>
<dbReference type="InterPro" id="IPR001387">
    <property type="entry name" value="Cro/C1-type_HTH"/>
</dbReference>
<dbReference type="InterPro" id="IPR010652">
    <property type="entry name" value="DUF1232"/>
</dbReference>
<dbReference type="InterPro" id="IPR010982">
    <property type="entry name" value="Lambda_DNA-bd_dom_sf"/>
</dbReference>
<comment type="subcellular location">
    <subcellularLocation>
        <location evidence="1">Endomembrane system</location>
        <topology evidence="1">Multi-pass membrane protein</topology>
    </subcellularLocation>
</comment>
<dbReference type="GO" id="GO:0003677">
    <property type="term" value="F:DNA binding"/>
    <property type="evidence" value="ECO:0007669"/>
    <property type="project" value="InterPro"/>
</dbReference>
<keyword evidence="3" id="KW-1133">Transmembrane helix</keyword>
<dbReference type="Proteomes" id="UP000219356">
    <property type="component" value="Unassembled WGS sequence"/>
</dbReference>
<reference evidence="7" key="1">
    <citation type="submission" date="2017-09" db="EMBL/GenBank/DDBJ databases">
        <authorList>
            <person name="Varghese N."/>
            <person name="Submissions S."/>
        </authorList>
    </citation>
    <scope>NUCLEOTIDE SEQUENCE [LARGE SCALE GENOMIC DNA]</scope>
    <source>
        <strain evidence="7">CGMCC 1.8913</strain>
    </source>
</reference>
<gene>
    <name evidence="6" type="ORF">SAMN05421503_0156</name>
</gene>
<proteinExistence type="predicted"/>
<evidence type="ECO:0000313" key="6">
    <source>
        <dbReference type="EMBL" id="SNZ02622.1"/>
    </source>
</evidence>
<dbReference type="RefSeq" id="WP_097038345.1">
    <property type="nucleotide sequence ID" value="NZ_OBEK01000001.1"/>
</dbReference>
<dbReference type="Gene3D" id="1.10.260.40">
    <property type="entry name" value="lambda repressor-like DNA-binding domains"/>
    <property type="match status" value="1"/>
</dbReference>
<dbReference type="GO" id="GO:0012505">
    <property type="term" value="C:endomembrane system"/>
    <property type="evidence" value="ECO:0007669"/>
    <property type="project" value="UniProtKB-SubCell"/>
</dbReference>
<dbReference type="CDD" id="cd00093">
    <property type="entry name" value="HTH_XRE"/>
    <property type="match status" value="1"/>
</dbReference>
<dbReference type="SUPFAM" id="SSF47413">
    <property type="entry name" value="lambda repressor-like DNA-binding domains"/>
    <property type="match status" value="1"/>
</dbReference>
<feature type="domain" description="HTH cro/C1-type" evidence="5">
    <location>
        <begin position="12"/>
        <end position="66"/>
    </location>
</feature>
<evidence type="ECO:0000256" key="1">
    <source>
        <dbReference type="ARBA" id="ARBA00004127"/>
    </source>
</evidence>
<dbReference type="STRING" id="586416.GZ22_12390"/>
<dbReference type="Pfam" id="PF01381">
    <property type="entry name" value="HTH_3"/>
    <property type="match status" value="1"/>
</dbReference>
<keyword evidence="4" id="KW-0472">Membrane</keyword>
<evidence type="ECO:0000256" key="2">
    <source>
        <dbReference type="ARBA" id="ARBA00022692"/>
    </source>
</evidence>
<evidence type="ECO:0000259" key="5">
    <source>
        <dbReference type="PROSITE" id="PS50943"/>
    </source>
</evidence>
<keyword evidence="7" id="KW-1185">Reference proteome</keyword>
<sequence length="201" mass="22500">MNVEKNSIGNLLRELIQQNKLSIRELSRRTAIDAAIISKIINGKRKVTVNHLKKFSEVLNVSHEELMRTAGFLDQNALQQTEQHLEALCKQADPSFTAERVRKQLAGYEEVALTEGGKKIIEEKFNEKIQSVGSVGKLVSDLKTMFSKLQSGLATKHEIIIFGAALLYFINPIDVLPDYIFPFGYLDDTLAVQAALLNSNK</sequence>
<protein>
    <recommendedName>
        <fullName evidence="5">HTH cro/C1-type domain-containing protein</fullName>
    </recommendedName>
</protein>
<dbReference type="PROSITE" id="PS50943">
    <property type="entry name" value="HTH_CROC1"/>
    <property type="match status" value="1"/>
</dbReference>
<evidence type="ECO:0000256" key="4">
    <source>
        <dbReference type="ARBA" id="ARBA00023136"/>
    </source>
</evidence>
<dbReference type="Pfam" id="PF06803">
    <property type="entry name" value="DUF1232"/>
    <property type="match status" value="1"/>
</dbReference>
<dbReference type="AlphaFoldDB" id="A0A285MZK0"/>
<accession>A0A285MZK0</accession>